<accession>A0AAW7MIF3</accession>
<keyword evidence="7" id="KW-1185">Reference proteome</keyword>
<evidence type="ECO:0000256" key="2">
    <source>
        <dbReference type="ARBA" id="ARBA00010211"/>
    </source>
</evidence>
<dbReference type="EMBL" id="QAID01000031">
    <property type="protein sequence ID" value="MDN4577458.1"/>
    <property type="molecule type" value="Genomic_DNA"/>
</dbReference>
<keyword evidence="5" id="KW-0378">Hydrolase</keyword>
<dbReference type="Proteomes" id="UP001172788">
    <property type="component" value="Unassembled WGS sequence"/>
</dbReference>
<dbReference type="EMBL" id="QAIC01000028">
    <property type="protein sequence ID" value="MDN4572532.1"/>
    <property type="molecule type" value="Genomic_DNA"/>
</dbReference>
<comment type="similarity">
    <text evidence="2">Belongs to the FAH family.</text>
</comment>
<protein>
    <submittedName>
        <fullName evidence="5">FAA hydrolase family protein</fullName>
    </submittedName>
</protein>
<evidence type="ECO:0000256" key="3">
    <source>
        <dbReference type="ARBA" id="ARBA00022723"/>
    </source>
</evidence>
<dbReference type="Pfam" id="PF01557">
    <property type="entry name" value="FAA_hydrolase"/>
    <property type="match status" value="1"/>
</dbReference>
<dbReference type="Gene3D" id="3.90.850.10">
    <property type="entry name" value="Fumarylacetoacetase-like, C-terminal domain"/>
    <property type="match status" value="1"/>
</dbReference>
<dbReference type="GO" id="GO:0016787">
    <property type="term" value="F:hydrolase activity"/>
    <property type="evidence" value="ECO:0007669"/>
    <property type="project" value="UniProtKB-KW"/>
</dbReference>
<dbReference type="InterPro" id="IPR011234">
    <property type="entry name" value="Fumarylacetoacetase-like_C"/>
</dbReference>
<dbReference type="SUPFAM" id="SSF56529">
    <property type="entry name" value="FAH"/>
    <property type="match status" value="1"/>
</dbReference>
<reference evidence="5" key="1">
    <citation type="submission" date="2018-04" db="EMBL/GenBank/DDBJ databases">
        <authorList>
            <person name="Jy Z."/>
        </authorList>
    </citation>
    <scope>NUCLEOTIDE SEQUENCE</scope>
    <source>
        <strain evidence="6">AS13</strain>
        <strain evidence="5">LA18</strain>
    </source>
</reference>
<comment type="cofactor">
    <cofactor evidence="1">
        <name>Mg(2+)</name>
        <dbReference type="ChEBI" id="CHEBI:18420"/>
    </cofactor>
</comment>
<dbReference type="InterPro" id="IPR036663">
    <property type="entry name" value="Fumarylacetoacetase_C_sf"/>
</dbReference>
<dbReference type="GO" id="GO:0046872">
    <property type="term" value="F:metal ion binding"/>
    <property type="evidence" value="ECO:0007669"/>
    <property type="project" value="UniProtKB-KW"/>
</dbReference>
<dbReference type="RefSeq" id="WP_176314839.1">
    <property type="nucleotide sequence ID" value="NZ_QAIC01000028.1"/>
</dbReference>
<keyword evidence="3" id="KW-0479">Metal-binding</keyword>
<name>A0AAW7MIF3_9BURK</name>
<dbReference type="InterPro" id="IPR051121">
    <property type="entry name" value="FAH"/>
</dbReference>
<dbReference type="Proteomes" id="UP001172791">
    <property type="component" value="Unassembled WGS sequence"/>
</dbReference>
<gene>
    <name evidence="5" type="ORF">DBA34_04535</name>
    <name evidence="6" type="ORF">DBB29_04925</name>
</gene>
<dbReference type="PANTHER" id="PTHR42796">
    <property type="entry name" value="FUMARYLACETOACETATE HYDROLASE DOMAIN-CONTAINING PROTEIN 2A-RELATED"/>
    <property type="match status" value="1"/>
</dbReference>
<evidence type="ECO:0000256" key="1">
    <source>
        <dbReference type="ARBA" id="ARBA00001946"/>
    </source>
</evidence>
<sequence length="289" mass="31514">MKICRFNENRLGVVEGNIVRDVTEALELLPPAAYPFPRHDVLIAHLDKIRRLAAELAPLAQSIPLTDARLLSPIANPGKIIAAPVNYQKHLKEVLGDPNLHHDNQINQIQRAGLFLKATSSLVGPSEGVALRKLDRRNDHEVELAVVIGKTAANIPRENALQYVAGYCIGLDITIRGPEERSFRKSPDSYTVLGPWLVTSDELPDAGNLDFSISVNGETRQKSNTNELILGVRELIEFASSFYTLQPGDVIITGTPEGVASIQPGDTMFAEIDRIGSMTVAVRSNDIGA</sequence>
<evidence type="ECO:0000313" key="5">
    <source>
        <dbReference type="EMBL" id="MDN4572532.1"/>
    </source>
</evidence>
<evidence type="ECO:0000313" key="8">
    <source>
        <dbReference type="Proteomes" id="UP001172791"/>
    </source>
</evidence>
<evidence type="ECO:0000313" key="7">
    <source>
        <dbReference type="Proteomes" id="UP001172788"/>
    </source>
</evidence>
<dbReference type="AlphaFoldDB" id="A0AAW7MIF3"/>
<comment type="caution">
    <text evidence="5">The sequence shown here is derived from an EMBL/GenBank/DDBJ whole genome shotgun (WGS) entry which is preliminary data.</text>
</comment>
<dbReference type="PANTHER" id="PTHR42796:SF4">
    <property type="entry name" value="FUMARYLACETOACETATE HYDROLASE DOMAIN-CONTAINING PROTEIN 2A"/>
    <property type="match status" value="1"/>
</dbReference>
<feature type="domain" description="Fumarylacetoacetase-like C-terminal" evidence="4">
    <location>
        <begin position="79"/>
        <end position="282"/>
    </location>
</feature>
<organism evidence="5 8">
    <name type="scientific">Pandoraea cepalis</name>
    <dbReference type="NCBI Taxonomy" id="2508294"/>
    <lineage>
        <taxon>Bacteria</taxon>
        <taxon>Pseudomonadati</taxon>
        <taxon>Pseudomonadota</taxon>
        <taxon>Betaproteobacteria</taxon>
        <taxon>Burkholderiales</taxon>
        <taxon>Burkholderiaceae</taxon>
        <taxon>Pandoraea</taxon>
    </lineage>
</organism>
<evidence type="ECO:0000259" key="4">
    <source>
        <dbReference type="Pfam" id="PF01557"/>
    </source>
</evidence>
<evidence type="ECO:0000313" key="6">
    <source>
        <dbReference type="EMBL" id="MDN4577458.1"/>
    </source>
</evidence>
<proteinExistence type="inferred from homology"/>
<dbReference type="GO" id="GO:0044281">
    <property type="term" value="P:small molecule metabolic process"/>
    <property type="evidence" value="ECO:0007669"/>
    <property type="project" value="UniProtKB-ARBA"/>
</dbReference>